<dbReference type="PROSITE" id="PS51352">
    <property type="entry name" value="THIOREDOXIN_2"/>
    <property type="match status" value="1"/>
</dbReference>
<protein>
    <submittedName>
        <fullName evidence="2">TlpA family protein disulfide reductase</fullName>
    </submittedName>
</protein>
<dbReference type="InterPro" id="IPR050553">
    <property type="entry name" value="Thioredoxin_ResA/DsbE_sf"/>
</dbReference>
<dbReference type="PANTHER" id="PTHR42852:SF13">
    <property type="entry name" value="PROTEIN DIPZ"/>
    <property type="match status" value="1"/>
</dbReference>
<dbReference type="Pfam" id="PF08534">
    <property type="entry name" value="Redoxin"/>
    <property type="match status" value="1"/>
</dbReference>
<evidence type="ECO:0000313" key="2">
    <source>
        <dbReference type="EMBL" id="MBE9665291.1"/>
    </source>
</evidence>
<dbReference type="InterPro" id="IPR013766">
    <property type="entry name" value="Thioredoxin_domain"/>
</dbReference>
<dbReference type="PANTHER" id="PTHR42852">
    <property type="entry name" value="THIOL:DISULFIDE INTERCHANGE PROTEIN DSBE"/>
    <property type="match status" value="1"/>
</dbReference>
<dbReference type="RefSeq" id="WP_194104692.1">
    <property type="nucleotide sequence ID" value="NZ_JADFFM010000001.1"/>
</dbReference>
<dbReference type="InterPro" id="IPR036249">
    <property type="entry name" value="Thioredoxin-like_sf"/>
</dbReference>
<sequence>MSRSRIFNGLFFVAVLMLIFSPSAKALVIEGLMKVGLFQPNISKNVSTVSTANSLPDVIFESPDGKQIHLADQKGKVVFLNFWATWCPPCIAEMPSINKLYGKLKDNGNVVFIIVDADHNFSKSLPFMAKHRYNMPLYKLASNVPPNLVSNSIPATTIIDKNGQIVFHQEGSADYGNPKVLEYLNKISK</sequence>
<name>A0ABR9XDK0_9SPHI</name>
<dbReference type="CDD" id="cd02966">
    <property type="entry name" value="TlpA_like_family"/>
    <property type="match status" value="1"/>
</dbReference>
<dbReference type="Proteomes" id="UP000632774">
    <property type="component" value="Unassembled WGS sequence"/>
</dbReference>
<dbReference type="EMBL" id="JADFFM010000001">
    <property type="protein sequence ID" value="MBE9665291.1"/>
    <property type="molecule type" value="Genomic_DNA"/>
</dbReference>
<comment type="caution">
    <text evidence="2">The sequence shown here is derived from an EMBL/GenBank/DDBJ whole genome shotgun (WGS) entry which is preliminary data.</text>
</comment>
<evidence type="ECO:0000313" key="3">
    <source>
        <dbReference type="Proteomes" id="UP000632774"/>
    </source>
</evidence>
<gene>
    <name evidence="2" type="ORF">IRJ18_02875</name>
</gene>
<dbReference type="InterPro" id="IPR013740">
    <property type="entry name" value="Redoxin"/>
</dbReference>
<evidence type="ECO:0000259" key="1">
    <source>
        <dbReference type="PROSITE" id="PS51352"/>
    </source>
</evidence>
<keyword evidence="3" id="KW-1185">Reference proteome</keyword>
<accession>A0ABR9XDK0</accession>
<organism evidence="2 3">
    <name type="scientific">Mucilaginibacter boryungensis</name>
    <dbReference type="NCBI Taxonomy" id="768480"/>
    <lineage>
        <taxon>Bacteria</taxon>
        <taxon>Pseudomonadati</taxon>
        <taxon>Bacteroidota</taxon>
        <taxon>Sphingobacteriia</taxon>
        <taxon>Sphingobacteriales</taxon>
        <taxon>Sphingobacteriaceae</taxon>
        <taxon>Mucilaginibacter</taxon>
    </lineage>
</organism>
<dbReference type="Gene3D" id="3.40.30.10">
    <property type="entry name" value="Glutaredoxin"/>
    <property type="match status" value="1"/>
</dbReference>
<feature type="domain" description="Thioredoxin" evidence="1">
    <location>
        <begin position="49"/>
        <end position="189"/>
    </location>
</feature>
<proteinExistence type="predicted"/>
<reference evidence="2 3" key="1">
    <citation type="submission" date="2020-10" db="EMBL/GenBank/DDBJ databases">
        <title>Mucilaginibacter mali sp. nov., isolated from rhizosphere soil of apple orchard.</title>
        <authorList>
            <person name="Lee J.-S."/>
            <person name="Kim H.S."/>
            <person name="Kim J.-S."/>
        </authorList>
    </citation>
    <scope>NUCLEOTIDE SEQUENCE [LARGE SCALE GENOMIC DNA]</scope>
    <source>
        <strain evidence="2 3">KCTC 23157</strain>
    </source>
</reference>
<dbReference type="SUPFAM" id="SSF52833">
    <property type="entry name" value="Thioredoxin-like"/>
    <property type="match status" value="1"/>
</dbReference>